<dbReference type="Proteomes" id="UP000231480">
    <property type="component" value="Unassembled WGS sequence"/>
</dbReference>
<gene>
    <name evidence="1" type="ORF">COX44_03395</name>
</gene>
<protein>
    <submittedName>
        <fullName evidence="1">Uncharacterized protein</fullName>
    </submittedName>
</protein>
<organism evidence="1 2">
    <name type="scientific">Candidatus Portnoybacteria bacterium CG23_combo_of_CG06-09_8_20_14_all_37_13</name>
    <dbReference type="NCBI Taxonomy" id="1974819"/>
    <lineage>
        <taxon>Bacteria</taxon>
        <taxon>Candidatus Portnoyibacteriota</taxon>
    </lineage>
</organism>
<accession>A0A2G9YC62</accession>
<dbReference type="EMBL" id="PCRH01000072">
    <property type="protein sequence ID" value="PIP16810.1"/>
    <property type="molecule type" value="Genomic_DNA"/>
</dbReference>
<sequence length="129" mass="15123">MRNRSREKQRLPGSLLISFLEELKRKKVDVGIREGNEVEIKWQLWKYKEILSQALIRASSQFKFERFLLVFGKEGKVCWYAGDLDRVAVNLYYQPDSPKFKEALQTAARLAQQLSPGIQEFRKSKNKGE</sequence>
<proteinExistence type="predicted"/>
<dbReference type="AlphaFoldDB" id="A0A2G9YC62"/>
<reference evidence="1 2" key="1">
    <citation type="submission" date="2017-09" db="EMBL/GenBank/DDBJ databases">
        <title>Depth-based differentiation of microbial function through sediment-hosted aquifers and enrichment of novel symbionts in the deep terrestrial subsurface.</title>
        <authorList>
            <person name="Probst A.J."/>
            <person name="Ladd B."/>
            <person name="Jarett J.K."/>
            <person name="Geller-Mcgrath D.E."/>
            <person name="Sieber C.M."/>
            <person name="Emerson J.B."/>
            <person name="Anantharaman K."/>
            <person name="Thomas B.C."/>
            <person name="Malmstrom R."/>
            <person name="Stieglmeier M."/>
            <person name="Klingl A."/>
            <person name="Woyke T."/>
            <person name="Ryan C.M."/>
            <person name="Banfield J.F."/>
        </authorList>
    </citation>
    <scope>NUCLEOTIDE SEQUENCE [LARGE SCALE GENOMIC DNA]</scope>
    <source>
        <strain evidence="1">CG23_combo_of_CG06-09_8_20_14_all_37_13</strain>
    </source>
</reference>
<evidence type="ECO:0000313" key="2">
    <source>
        <dbReference type="Proteomes" id="UP000231480"/>
    </source>
</evidence>
<evidence type="ECO:0000313" key="1">
    <source>
        <dbReference type="EMBL" id="PIP16810.1"/>
    </source>
</evidence>
<comment type="caution">
    <text evidence="1">The sequence shown here is derived from an EMBL/GenBank/DDBJ whole genome shotgun (WGS) entry which is preliminary data.</text>
</comment>
<name>A0A2G9YC62_9BACT</name>